<gene>
    <name evidence="2" type="ORF">KZO77_00970</name>
</gene>
<comment type="caution">
    <text evidence="2">The sequence shown here is derived from an EMBL/GenBank/DDBJ whole genome shotgun (WGS) entry which is preliminary data.</text>
</comment>
<dbReference type="PROSITE" id="PS50175">
    <property type="entry name" value="ASP_PROT_RETROV"/>
    <property type="match status" value="1"/>
</dbReference>
<feature type="domain" description="Peptidase A2" evidence="1">
    <location>
        <begin position="35"/>
        <end position="77"/>
    </location>
</feature>
<evidence type="ECO:0000313" key="3">
    <source>
        <dbReference type="Proteomes" id="UP000812077"/>
    </source>
</evidence>
<sequence>MEQNTTFFTQTLPSTRRIITPIRLINTISRKEILTDALWDTGAEVSCIHPLTAEYLQLPVSRANNSVKGIGGRVSGRALLTIAMPGNCGQATIIDAFESDQLPEDIEFVIGMDIISQGNFSLTVEGGQMTLNFAFGPSFIHLDI</sequence>
<keyword evidence="3" id="KW-1185">Reference proteome</keyword>
<dbReference type="Proteomes" id="UP000812077">
    <property type="component" value="Unassembled WGS sequence"/>
</dbReference>
<evidence type="ECO:0000259" key="1">
    <source>
        <dbReference type="PROSITE" id="PS50175"/>
    </source>
</evidence>
<dbReference type="RefSeq" id="WP_219432494.1">
    <property type="nucleotide sequence ID" value="NZ_JAHXCP010000001.1"/>
</dbReference>
<organism evidence="2 3">
    <name type="scientific">Prevotella melaninogenica</name>
    <dbReference type="NCBI Taxonomy" id="28132"/>
    <lineage>
        <taxon>Bacteria</taxon>
        <taxon>Pseudomonadati</taxon>
        <taxon>Bacteroidota</taxon>
        <taxon>Bacteroidia</taxon>
        <taxon>Bacteroidales</taxon>
        <taxon>Prevotellaceae</taxon>
        <taxon>Prevotella</taxon>
    </lineage>
</organism>
<evidence type="ECO:0000313" key="2">
    <source>
        <dbReference type="EMBL" id="MBW4753609.1"/>
    </source>
</evidence>
<accession>A0ABS6Y340</accession>
<dbReference type="EMBL" id="JAHXCP010000001">
    <property type="protein sequence ID" value="MBW4753609.1"/>
    <property type="molecule type" value="Genomic_DNA"/>
</dbReference>
<dbReference type="InterPro" id="IPR001995">
    <property type="entry name" value="Peptidase_A2_cat"/>
</dbReference>
<name>A0ABS6Y340_9BACT</name>
<reference evidence="2 3" key="1">
    <citation type="submission" date="2021-07" db="EMBL/GenBank/DDBJ databases">
        <title>Genomic diversity and antimicrobial resistance of Prevotella spp. isolated from chronic lung disease airways.</title>
        <authorList>
            <person name="Webb K.A."/>
            <person name="Olagoke O.S."/>
            <person name="Baird T."/>
            <person name="Neill J."/>
            <person name="Pham A."/>
            <person name="Wells T.J."/>
            <person name="Ramsay K.A."/>
            <person name="Bell S.C."/>
            <person name="Sarovich D.S."/>
            <person name="Price E.P."/>
        </authorList>
    </citation>
    <scope>NUCLEOTIDE SEQUENCE [LARGE SCALE GENOMIC DNA]</scope>
    <source>
        <strain evidence="2 3">SCHI0027.S.6</strain>
    </source>
</reference>
<proteinExistence type="predicted"/>
<protein>
    <recommendedName>
        <fullName evidence="1">Peptidase A2 domain-containing protein</fullName>
    </recommendedName>
</protein>